<dbReference type="VEuPathDB" id="VectorBase:ISCW010194"/>
<dbReference type="PaxDb" id="6945-B7Q020"/>
<dbReference type="EnsemblMetazoa" id="ISCW010194-RA">
    <property type="protein sequence ID" value="ISCW010194-PA"/>
    <property type="gene ID" value="ISCW010194"/>
</dbReference>
<accession>B7Q020</accession>
<dbReference type="AlphaFoldDB" id="B7Q020"/>
<evidence type="ECO:0000313" key="1">
    <source>
        <dbReference type="EMBL" id="EEC12192.1"/>
    </source>
</evidence>
<dbReference type="HOGENOM" id="CLU_1541818_0_0_1"/>
<reference evidence="2" key="2">
    <citation type="submission" date="2020-05" db="UniProtKB">
        <authorList>
            <consortium name="EnsemblMetazoa"/>
        </authorList>
    </citation>
    <scope>IDENTIFICATION</scope>
    <source>
        <strain evidence="2">wikel</strain>
    </source>
</reference>
<gene>
    <name evidence="2" type="primary">8033909</name>
    <name evidence="1" type="ORF">IscW_ISCW010194</name>
</gene>
<proteinExistence type="predicted"/>
<dbReference type="VEuPathDB" id="VectorBase:ISCI010194"/>
<dbReference type="EMBL" id="ABJB010234216">
    <property type="status" value="NOT_ANNOTATED_CDS"/>
    <property type="molecule type" value="Genomic_DNA"/>
</dbReference>
<sequence length="174" mass="20084">MHPFCTFFCSKIWPIPFMRATCRRSEEKSRVGLSLFVVGFSLDQCPPLNSDCNHHILGSVFFLLVYGVLLRAKEMQNIGLQSKYLGRRTNIQTKHPNCCTNFNITERRLKFRLTQGRNSTTNQPKQVLLHFPLVHKPGFYEMGEGAHTQISVFLDSCRRTGQGLRLHMPRSKEL</sequence>
<reference evidence="1 3" key="1">
    <citation type="submission" date="2008-03" db="EMBL/GenBank/DDBJ databases">
        <title>Annotation of Ixodes scapularis.</title>
        <authorList>
            <consortium name="Ixodes scapularis Genome Project Consortium"/>
            <person name="Caler E."/>
            <person name="Hannick L.I."/>
            <person name="Bidwell S."/>
            <person name="Joardar V."/>
            <person name="Thiagarajan M."/>
            <person name="Amedeo P."/>
            <person name="Galinsky K.J."/>
            <person name="Schobel S."/>
            <person name="Inman J."/>
            <person name="Hostetler J."/>
            <person name="Miller J."/>
            <person name="Hammond M."/>
            <person name="Megy K."/>
            <person name="Lawson D."/>
            <person name="Kodira C."/>
            <person name="Sutton G."/>
            <person name="Meyer J."/>
            <person name="Hill C.A."/>
            <person name="Birren B."/>
            <person name="Nene V."/>
            <person name="Collins F."/>
            <person name="Alarcon-Chaidez F."/>
            <person name="Wikel S."/>
            <person name="Strausberg R."/>
        </authorList>
    </citation>
    <scope>NUCLEOTIDE SEQUENCE [LARGE SCALE GENOMIC DNA]</scope>
    <source>
        <strain evidence="3">Wikel</strain>
        <strain evidence="1">Wikel colony</strain>
    </source>
</reference>
<dbReference type="EMBL" id="DS829427">
    <property type="protein sequence ID" value="EEC12192.1"/>
    <property type="molecule type" value="Genomic_DNA"/>
</dbReference>
<dbReference type="Proteomes" id="UP000001555">
    <property type="component" value="Unassembled WGS sequence"/>
</dbReference>
<evidence type="ECO:0000313" key="2">
    <source>
        <dbReference type="EnsemblMetazoa" id="ISCW010194-PA"/>
    </source>
</evidence>
<keyword evidence="3" id="KW-1185">Reference proteome</keyword>
<protein>
    <submittedName>
        <fullName evidence="1 2">Uncharacterized protein</fullName>
    </submittedName>
</protein>
<dbReference type="InParanoid" id="B7Q020"/>
<dbReference type="VEuPathDB" id="VectorBase:ISCP_017312"/>
<evidence type="ECO:0000313" key="3">
    <source>
        <dbReference type="Proteomes" id="UP000001555"/>
    </source>
</evidence>
<organism>
    <name type="scientific">Ixodes scapularis</name>
    <name type="common">Black-legged tick</name>
    <name type="synonym">Deer tick</name>
    <dbReference type="NCBI Taxonomy" id="6945"/>
    <lineage>
        <taxon>Eukaryota</taxon>
        <taxon>Metazoa</taxon>
        <taxon>Ecdysozoa</taxon>
        <taxon>Arthropoda</taxon>
        <taxon>Chelicerata</taxon>
        <taxon>Arachnida</taxon>
        <taxon>Acari</taxon>
        <taxon>Parasitiformes</taxon>
        <taxon>Ixodida</taxon>
        <taxon>Ixodoidea</taxon>
        <taxon>Ixodidae</taxon>
        <taxon>Ixodinae</taxon>
        <taxon>Ixodes</taxon>
    </lineage>
</organism>
<name>B7Q020_IXOSC</name>